<gene>
    <name evidence="1" type="ORF">LCGC14_2675260</name>
</gene>
<evidence type="ECO:0000313" key="1">
    <source>
        <dbReference type="EMBL" id="KKK95191.1"/>
    </source>
</evidence>
<dbReference type="EMBL" id="LAZR01047016">
    <property type="protein sequence ID" value="KKK95191.1"/>
    <property type="molecule type" value="Genomic_DNA"/>
</dbReference>
<feature type="non-terminal residue" evidence="1">
    <location>
        <position position="95"/>
    </location>
</feature>
<dbReference type="AlphaFoldDB" id="A0A0F9CEQ9"/>
<accession>A0A0F9CEQ9</accession>
<name>A0A0F9CEQ9_9ZZZZ</name>
<organism evidence="1">
    <name type="scientific">marine sediment metagenome</name>
    <dbReference type="NCBI Taxonomy" id="412755"/>
    <lineage>
        <taxon>unclassified sequences</taxon>
        <taxon>metagenomes</taxon>
        <taxon>ecological metagenomes</taxon>
    </lineage>
</organism>
<reference evidence="1" key="1">
    <citation type="journal article" date="2015" name="Nature">
        <title>Complex archaea that bridge the gap between prokaryotes and eukaryotes.</title>
        <authorList>
            <person name="Spang A."/>
            <person name="Saw J.H."/>
            <person name="Jorgensen S.L."/>
            <person name="Zaremba-Niedzwiedzka K."/>
            <person name="Martijn J."/>
            <person name="Lind A.E."/>
            <person name="van Eijk R."/>
            <person name="Schleper C."/>
            <person name="Guy L."/>
            <person name="Ettema T.J."/>
        </authorList>
    </citation>
    <scope>NUCLEOTIDE SEQUENCE</scope>
</reference>
<proteinExistence type="predicted"/>
<sequence>MAQLFRNRTGFRPDLQARQDLIGTVRAGLGQIQQKFDELDKAEGIRQETNARLSLIEEFSSFDTRAADNAANPDEYVGMFNDDWDTIQKTVMLGV</sequence>
<comment type="caution">
    <text evidence="1">The sequence shown here is derived from an EMBL/GenBank/DDBJ whole genome shotgun (WGS) entry which is preliminary data.</text>
</comment>
<protein>
    <submittedName>
        <fullName evidence="1">Uncharacterized protein</fullName>
    </submittedName>
</protein>